<protein>
    <submittedName>
        <fullName evidence="1">Uncharacterized protein</fullName>
    </submittedName>
</protein>
<dbReference type="Proteomes" id="UP000294360">
    <property type="component" value="Chromosome"/>
</dbReference>
<evidence type="ECO:0000313" key="1">
    <source>
        <dbReference type="EMBL" id="VFU08763.1"/>
    </source>
</evidence>
<dbReference type="AlphaFoldDB" id="A0A4U8YZL4"/>
<sequence>MECLFVACARFLFLGGRPGASQYVLMLIVCCCCFV</sequence>
<proteinExistence type="predicted"/>
<evidence type="ECO:0000313" key="2">
    <source>
        <dbReference type="Proteomes" id="UP000294360"/>
    </source>
</evidence>
<name>A0A4U8YZL4_METTU</name>
<gene>
    <name evidence="1" type="ORF">MTUNDRAET4_1870</name>
</gene>
<organism evidence="1 2">
    <name type="scientific">Methylocella tundrae</name>
    <dbReference type="NCBI Taxonomy" id="227605"/>
    <lineage>
        <taxon>Bacteria</taxon>
        <taxon>Pseudomonadati</taxon>
        <taxon>Pseudomonadota</taxon>
        <taxon>Alphaproteobacteria</taxon>
        <taxon>Hyphomicrobiales</taxon>
        <taxon>Beijerinckiaceae</taxon>
        <taxon>Methylocella</taxon>
    </lineage>
</organism>
<dbReference type="EMBL" id="LR536450">
    <property type="protein sequence ID" value="VFU08763.1"/>
    <property type="molecule type" value="Genomic_DNA"/>
</dbReference>
<dbReference type="KEGG" id="mtun:MTUNDRAET4_1870"/>
<accession>A0A4U8YZL4</accession>
<reference evidence="1 2" key="1">
    <citation type="submission" date="2019-03" db="EMBL/GenBank/DDBJ databases">
        <authorList>
            <person name="Kox A.R. M."/>
        </authorList>
    </citation>
    <scope>NUCLEOTIDE SEQUENCE [LARGE SCALE GENOMIC DNA]</scope>
    <source>
        <strain evidence="1">MTUNDRAET4 annotated genome</strain>
    </source>
</reference>